<sequence length="58" mass="6607">MTDDTDPETERHLREALRHLGKALDGDLRKTNAIALEEVSNTVSTVLREYESDEYSTN</sequence>
<dbReference type="STRING" id="1114856.GCA_000383975_00807"/>
<evidence type="ECO:0000313" key="1">
    <source>
        <dbReference type="EMBL" id="ELY42209.1"/>
    </source>
</evidence>
<keyword evidence="2" id="KW-1185">Reference proteome</keyword>
<gene>
    <name evidence="1" type="ORF">C496_07418</name>
</gene>
<dbReference type="EMBL" id="AOHW01000023">
    <property type="protein sequence ID" value="ELY42209.1"/>
    <property type="molecule type" value="Genomic_DNA"/>
</dbReference>
<evidence type="ECO:0000313" key="2">
    <source>
        <dbReference type="Proteomes" id="UP000011599"/>
    </source>
</evidence>
<dbReference type="OrthoDB" id="166895at2157"/>
<name>L9VYF0_9EURY</name>
<dbReference type="Proteomes" id="UP000011599">
    <property type="component" value="Unassembled WGS sequence"/>
</dbReference>
<organism evidence="1 2">
    <name type="scientific">Natronorubrum tibetense GA33</name>
    <dbReference type="NCBI Taxonomy" id="1114856"/>
    <lineage>
        <taxon>Archaea</taxon>
        <taxon>Methanobacteriati</taxon>
        <taxon>Methanobacteriota</taxon>
        <taxon>Stenosarchaea group</taxon>
        <taxon>Halobacteria</taxon>
        <taxon>Halobacteriales</taxon>
        <taxon>Natrialbaceae</taxon>
        <taxon>Natronorubrum</taxon>
    </lineage>
</organism>
<accession>L9VYF0</accession>
<comment type="caution">
    <text evidence="1">The sequence shown here is derived from an EMBL/GenBank/DDBJ whole genome shotgun (WGS) entry which is preliminary data.</text>
</comment>
<dbReference type="AlphaFoldDB" id="L9VYF0"/>
<protein>
    <submittedName>
        <fullName evidence="1">Uncharacterized protein</fullName>
    </submittedName>
</protein>
<dbReference type="RefSeq" id="WP_006089302.1">
    <property type="nucleotide sequence ID" value="NZ_AOHW01000023.1"/>
</dbReference>
<dbReference type="PATRIC" id="fig|1114856.3.peg.1549"/>
<reference evidence="1 2" key="1">
    <citation type="journal article" date="2014" name="PLoS Genet.">
        <title>Phylogenetically driven sequencing of extremely halophilic archaea reveals strategies for static and dynamic osmo-response.</title>
        <authorList>
            <person name="Becker E.A."/>
            <person name="Seitzer P.M."/>
            <person name="Tritt A."/>
            <person name="Larsen D."/>
            <person name="Krusor M."/>
            <person name="Yao A.I."/>
            <person name="Wu D."/>
            <person name="Madern D."/>
            <person name="Eisen J.A."/>
            <person name="Darling A.E."/>
            <person name="Facciotti M.T."/>
        </authorList>
    </citation>
    <scope>NUCLEOTIDE SEQUENCE [LARGE SCALE GENOMIC DNA]</scope>
    <source>
        <strain evidence="1 2">GA33</strain>
    </source>
</reference>
<proteinExistence type="predicted"/>
<dbReference type="eggNOG" id="arCOG10729">
    <property type="taxonomic scope" value="Archaea"/>
</dbReference>